<evidence type="ECO:0000256" key="1">
    <source>
        <dbReference type="ARBA" id="ARBA00010688"/>
    </source>
</evidence>
<dbReference type="Proteomes" id="UP001248581">
    <property type="component" value="Chromosome"/>
</dbReference>
<dbReference type="Pfam" id="PF00294">
    <property type="entry name" value="PfkB"/>
    <property type="match status" value="1"/>
</dbReference>
<dbReference type="SUPFAM" id="SSF53613">
    <property type="entry name" value="Ribokinase-like"/>
    <property type="match status" value="1"/>
</dbReference>
<dbReference type="CDD" id="cd01166">
    <property type="entry name" value="KdgK"/>
    <property type="match status" value="1"/>
</dbReference>
<feature type="domain" description="Carbohydrate kinase PfkB" evidence="4">
    <location>
        <begin position="2"/>
        <end position="300"/>
    </location>
</feature>
<keyword evidence="2" id="KW-0808">Transferase</keyword>
<evidence type="ECO:0000256" key="3">
    <source>
        <dbReference type="ARBA" id="ARBA00022777"/>
    </source>
</evidence>
<sequence>MPHLLMIGECMIELSQNNELGEYKQSFAGDVFNTGVYIKRCLKDSAQVSFLSVIGEDKLSTQFLNLMANEQINSRYLYRCKSNKMGLYIINIDQYGERTFDYWRENSAARQLMQLIKQDSDKMAFSSVTTLFFSGISIAILSPDDLQDFWKFIKCRRSQGCQIVFDPNYRPALWPSPEHAKDAFEIAYSLSNVVLPGVDDHKNLYNHQTAAEIASHLEAKGIGEIIIKNGDLEVLVSARGRRTKIDIIPVTEVVDTTSAGDAFNGGYLSARQNGKSVKDAVIYAANVAGCVIQHKGAIVPKACFDTAITPLV</sequence>
<dbReference type="EMBL" id="CP134146">
    <property type="protein sequence ID" value="WNC68477.1"/>
    <property type="molecule type" value="Genomic_DNA"/>
</dbReference>
<gene>
    <name evidence="5" type="ORF">RI845_18420</name>
</gene>
<dbReference type="InterPro" id="IPR011611">
    <property type="entry name" value="PfkB_dom"/>
</dbReference>
<dbReference type="InterPro" id="IPR050306">
    <property type="entry name" value="PfkB_Carbo_kinase"/>
</dbReference>
<evidence type="ECO:0000313" key="5">
    <source>
        <dbReference type="EMBL" id="WNC68477.1"/>
    </source>
</evidence>
<name>A0ABY9TI99_9GAMM</name>
<organism evidence="5 6">
    <name type="scientific">Thalassotalea nanhaiensis</name>
    <dbReference type="NCBI Taxonomy" id="3065648"/>
    <lineage>
        <taxon>Bacteria</taxon>
        <taxon>Pseudomonadati</taxon>
        <taxon>Pseudomonadota</taxon>
        <taxon>Gammaproteobacteria</taxon>
        <taxon>Alteromonadales</taxon>
        <taxon>Colwelliaceae</taxon>
        <taxon>Thalassotalea</taxon>
    </lineage>
</organism>
<accession>A0ABY9TI99</accession>
<evidence type="ECO:0000259" key="4">
    <source>
        <dbReference type="Pfam" id="PF00294"/>
    </source>
</evidence>
<dbReference type="PANTHER" id="PTHR43085:SF15">
    <property type="entry name" value="2-DEHYDRO-3-DEOXYGLUCONOKINASE"/>
    <property type="match status" value="1"/>
</dbReference>
<protein>
    <submittedName>
        <fullName evidence="5">Sugar kinase</fullName>
    </submittedName>
</protein>
<proteinExistence type="inferred from homology"/>
<dbReference type="InterPro" id="IPR029056">
    <property type="entry name" value="Ribokinase-like"/>
</dbReference>
<evidence type="ECO:0000313" key="6">
    <source>
        <dbReference type="Proteomes" id="UP001248581"/>
    </source>
</evidence>
<dbReference type="GO" id="GO:0016301">
    <property type="term" value="F:kinase activity"/>
    <property type="evidence" value="ECO:0007669"/>
    <property type="project" value="UniProtKB-KW"/>
</dbReference>
<dbReference type="Gene3D" id="3.40.1190.20">
    <property type="match status" value="1"/>
</dbReference>
<dbReference type="PANTHER" id="PTHR43085">
    <property type="entry name" value="HEXOKINASE FAMILY MEMBER"/>
    <property type="match status" value="1"/>
</dbReference>
<keyword evidence="3 5" id="KW-0418">Kinase</keyword>
<keyword evidence="6" id="KW-1185">Reference proteome</keyword>
<evidence type="ECO:0000256" key="2">
    <source>
        <dbReference type="ARBA" id="ARBA00022679"/>
    </source>
</evidence>
<dbReference type="PROSITE" id="PS00584">
    <property type="entry name" value="PFKB_KINASES_2"/>
    <property type="match status" value="1"/>
</dbReference>
<dbReference type="InterPro" id="IPR002173">
    <property type="entry name" value="Carboh/pur_kinase_PfkB_CS"/>
</dbReference>
<comment type="similarity">
    <text evidence="1">Belongs to the carbohydrate kinase PfkB family.</text>
</comment>
<reference evidence="6" key="1">
    <citation type="submission" date="2023-09" db="EMBL/GenBank/DDBJ databases">
        <authorList>
            <person name="Li S."/>
            <person name="Li X."/>
            <person name="Zhang C."/>
            <person name="Zhao Z."/>
        </authorList>
    </citation>
    <scope>NUCLEOTIDE SEQUENCE [LARGE SCALE GENOMIC DNA]</scope>
    <source>
        <strain evidence="6">SQ345</strain>
    </source>
</reference>